<keyword evidence="2" id="KW-1185">Reference proteome</keyword>
<dbReference type="KEGG" id="fbr:FBFL15_2430"/>
<sequence>MKKIFILIILFTSIEYSNAQYIIDFFYSIPTEYIDNLSFIERKNLVKNGNLTNDDMYYSLEIDKKNGYLRLEQSYTEGQSGYQIFEIAYWNLTNKKLIAISSIGGSNGGFSQNNFKLFEYKDDALTELKTGYLKSYSSNFEVFMNNLVGEFTKTNVNQAVKDELISTQFTIELPKNGKDINISFKENNMSSPDFYEKNYAKFLKVKEKNYVWNIKKQLFE</sequence>
<dbReference type="HOGENOM" id="CLU_1254397_0_0_10"/>
<name>G2Z3I8_FLABF</name>
<dbReference type="eggNOG" id="ENOG50310YU">
    <property type="taxonomic scope" value="Bacteria"/>
</dbReference>
<evidence type="ECO:0000313" key="1">
    <source>
        <dbReference type="EMBL" id="CCB70437.1"/>
    </source>
</evidence>
<accession>G2Z3I8</accession>
<dbReference type="RefSeq" id="WP_014084896.1">
    <property type="nucleotide sequence ID" value="NC_016001.1"/>
</dbReference>
<proteinExistence type="predicted"/>
<dbReference type="AlphaFoldDB" id="G2Z3I8"/>
<dbReference type="Proteomes" id="UP000009186">
    <property type="component" value="Chromosome"/>
</dbReference>
<protein>
    <submittedName>
        <fullName evidence="1">Uncharacterized protein</fullName>
    </submittedName>
</protein>
<organism evidence="1 2">
    <name type="scientific">Flavobacterium branchiophilum (strain FL-15)</name>
    <dbReference type="NCBI Taxonomy" id="1034807"/>
    <lineage>
        <taxon>Bacteria</taxon>
        <taxon>Pseudomonadati</taxon>
        <taxon>Bacteroidota</taxon>
        <taxon>Flavobacteriia</taxon>
        <taxon>Flavobacteriales</taxon>
        <taxon>Flavobacteriaceae</taxon>
        <taxon>Flavobacterium</taxon>
    </lineage>
</organism>
<gene>
    <name evidence="1" type="ordered locus">FBFL15_2430</name>
</gene>
<dbReference type="EMBL" id="FQ859183">
    <property type="protein sequence ID" value="CCB70437.1"/>
    <property type="molecule type" value="Genomic_DNA"/>
</dbReference>
<reference evidence="1 2" key="1">
    <citation type="journal article" date="2011" name="Appl. Environ. Microbiol.">
        <title>Complete genome sequence of the fish pathogen Flavobacterium branchiophilum.</title>
        <authorList>
            <consortium name="1:IP"/>
            <consortium name="Microbial Evolutionary Genomics,F-75015 Paris"/>
            <consortium name="France 2:CNRS"/>
            <consortium name="URA2171"/>
            <consortium name="F-75015 Paris,France 3:Unite de Virologie et Immunologie Mol."/>
            <consortium name="INRA,78352 Jouy en Josas Cedex"/>
            <consortium name="France. 4:Unite de Mathemathique"/>
            <consortium name="Informatique et Genome,INRA"/>
            <consortium name="78352 Jouy en Josas Cedex"/>
            <consortium name="France. 5:CEA/Genoscope"/>
            <consortium name="Evry"/>
            <consortium name="France"/>
            <person name="Touchon M."/>
            <person name="Barbier P."/>
            <person name="Bernardet J.F."/>
            <person name="Loux V."/>
            <person name="Vacherie B."/>
            <person name="Barbe V."/>
            <person name="Rocha E.P."/>
            <person name="Duchaud E."/>
        </authorList>
    </citation>
    <scope>NUCLEOTIDE SEQUENCE [LARGE SCALE GENOMIC DNA]</scope>
    <source>
        <strain evidence="1 2">FL-15</strain>
    </source>
</reference>
<evidence type="ECO:0000313" key="2">
    <source>
        <dbReference type="Proteomes" id="UP000009186"/>
    </source>
</evidence>